<accession>A0ABD7RMI9</accession>
<evidence type="ECO:0000313" key="3">
    <source>
        <dbReference type="Proteomes" id="UP000317327"/>
    </source>
</evidence>
<evidence type="ECO:0000313" key="2">
    <source>
        <dbReference type="EMBL" id="TRO10299.1"/>
    </source>
</evidence>
<evidence type="ECO:0000256" key="1">
    <source>
        <dbReference type="SAM" id="Phobius"/>
    </source>
</evidence>
<protein>
    <submittedName>
        <fullName evidence="2">Uncharacterized protein</fullName>
    </submittedName>
</protein>
<keyword evidence="1" id="KW-1133">Transmembrane helix</keyword>
<keyword evidence="1" id="KW-0472">Membrane</keyword>
<gene>
    <name evidence="2" type="ORF">EQ836_25790</name>
</gene>
<organism evidence="2 3">
    <name type="scientific">Ectopseudomonas mendocina</name>
    <name type="common">Pseudomonas mendocina</name>
    <dbReference type="NCBI Taxonomy" id="300"/>
    <lineage>
        <taxon>Bacteria</taxon>
        <taxon>Pseudomonadati</taxon>
        <taxon>Pseudomonadota</taxon>
        <taxon>Gammaproteobacteria</taxon>
        <taxon>Pseudomonadales</taxon>
        <taxon>Pseudomonadaceae</taxon>
        <taxon>Ectopseudomonas</taxon>
    </lineage>
</organism>
<dbReference type="Proteomes" id="UP000317327">
    <property type="component" value="Unassembled WGS sequence"/>
</dbReference>
<comment type="caution">
    <text evidence="2">The sequence shown here is derived from an EMBL/GenBank/DDBJ whole genome shotgun (WGS) entry which is preliminary data.</text>
</comment>
<proteinExistence type="predicted"/>
<reference evidence="2 3" key="1">
    <citation type="submission" date="2019-01" db="EMBL/GenBank/DDBJ databases">
        <title>Whole genome shotgun sequencing of Pseudomonas spp. isolated by its ability to degrade furfural.</title>
        <authorList>
            <person name="Donoso R."/>
            <person name="Farkas C."/>
            <person name="Villegas P."/>
            <person name="Gonzales-Toro F."/>
            <person name="Guajardo-Parra M."/>
            <person name="Araya-Nail M."/>
            <person name="Morgante V."/>
            <person name="Perez-Pantoja D."/>
        </authorList>
    </citation>
    <scope>NUCLEOTIDE SEQUENCE [LARGE SCALE GENOMIC DNA]</scope>
    <source>
        <strain evidence="2 3">VN231</strain>
    </source>
</reference>
<sequence length="92" mass="10383">MAWQKYVSNHVPDWLHVLPLGLRASVWEILRFVIAGAVFGLLSGLVIGYAKDDTWNGKQKWAQEVQERKAEGQKLLDDVCRDFPNSGACKGR</sequence>
<feature type="transmembrane region" description="Helical" evidence="1">
    <location>
        <begin position="29"/>
        <end position="50"/>
    </location>
</feature>
<name>A0ABD7RMI9_ECTME</name>
<dbReference type="AlphaFoldDB" id="A0ABD7RMI9"/>
<dbReference type="RefSeq" id="WP_143503452.1">
    <property type="nucleotide sequence ID" value="NZ_SCFV01000024.1"/>
</dbReference>
<dbReference type="EMBL" id="SCFV01000024">
    <property type="protein sequence ID" value="TRO10299.1"/>
    <property type="molecule type" value="Genomic_DNA"/>
</dbReference>
<keyword evidence="1" id="KW-0812">Transmembrane</keyword>